<reference evidence="14 15" key="1">
    <citation type="submission" date="2022-01" db="EMBL/GenBank/DDBJ databases">
        <title>A chromosome-scale genome assembly of the false clownfish, Amphiprion ocellaris.</title>
        <authorList>
            <person name="Ryu T."/>
        </authorList>
    </citation>
    <scope>NUCLEOTIDE SEQUENCE [LARGE SCALE GENOMIC DNA]</scope>
</reference>
<comment type="subcellular location">
    <subcellularLocation>
        <location evidence="1">Membrane</location>
        <topology evidence="1">Single-pass type I membrane protein</topology>
    </subcellularLocation>
</comment>
<evidence type="ECO:0000256" key="11">
    <source>
        <dbReference type="SAM" id="Phobius"/>
    </source>
</evidence>
<dbReference type="Ensembl" id="ENSAOCT00000035559.1">
    <property type="protein sequence ID" value="ENSAOCP00000037920.1"/>
    <property type="gene ID" value="ENSAOCG00000019508.2"/>
</dbReference>
<evidence type="ECO:0000256" key="2">
    <source>
        <dbReference type="ARBA" id="ARBA00010818"/>
    </source>
</evidence>
<feature type="region of interest" description="Disordered" evidence="10">
    <location>
        <begin position="93"/>
        <end position="197"/>
    </location>
</feature>
<dbReference type="FunFam" id="2.60.40.10:FF:000083">
    <property type="entry name" value="Sortilin-related VPS10 domain containing receptor 2"/>
    <property type="match status" value="1"/>
</dbReference>
<dbReference type="InterPro" id="IPR031777">
    <property type="entry name" value="Sortilin_C"/>
</dbReference>
<feature type="domain" description="PKD" evidence="13">
    <location>
        <begin position="858"/>
        <end position="912"/>
    </location>
</feature>
<dbReference type="SMART" id="SM00602">
    <property type="entry name" value="VPS10"/>
    <property type="match status" value="1"/>
</dbReference>
<keyword evidence="15" id="KW-1185">Reference proteome</keyword>
<dbReference type="PANTHER" id="PTHR12106:SF10">
    <property type="entry name" value="VPS10 DOMAIN-CONTAINING RECEPTOR SORCS3"/>
    <property type="match status" value="1"/>
</dbReference>
<evidence type="ECO:0000256" key="1">
    <source>
        <dbReference type="ARBA" id="ARBA00004479"/>
    </source>
</evidence>
<keyword evidence="7 11" id="KW-0472">Membrane</keyword>
<evidence type="ECO:0000256" key="9">
    <source>
        <dbReference type="SAM" id="Coils"/>
    </source>
</evidence>
<dbReference type="Pfam" id="PF15902">
    <property type="entry name" value="Sortilin-Vps10"/>
    <property type="match status" value="1"/>
</dbReference>
<dbReference type="Gene3D" id="2.10.70.80">
    <property type="match status" value="1"/>
</dbReference>
<dbReference type="Pfam" id="PF00801">
    <property type="entry name" value="PKD"/>
    <property type="match status" value="2"/>
</dbReference>
<dbReference type="Pfam" id="PF15901">
    <property type="entry name" value="Sortilin_C"/>
    <property type="match status" value="1"/>
</dbReference>
<dbReference type="Proteomes" id="UP001501940">
    <property type="component" value="Chromosome 4"/>
</dbReference>
<dbReference type="SUPFAM" id="SSF110296">
    <property type="entry name" value="Oligoxyloglucan reducing end-specific cellobiohydrolase"/>
    <property type="match status" value="1"/>
</dbReference>
<protein>
    <recommendedName>
        <fullName evidence="13">PKD domain-containing protein</fullName>
    </recommendedName>
</protein>
<dbReference type="InterPro" id="IPR035986">
    <property type="entry name" value="PKD_dom_sf"/>
</dbReference>
<evidence type="ECO:0000256" key="8">
    <source>
        <dbReference type="ARBA" id="ARBA00023180"/>
    </source>
</evidence>
<dbReference type="PROSITE" id="PS50093">
    <property type="entry name" value="PKD"/>
    <property type="match status" value="2"/>
</dbReference>
<feature type="transmembrane region" description="Helical" evidence="11">
    <location>
        <begin position="1134"/>
        <end position="1152"/>
    </location>
</feature>
<dbReference type="Gene3D" id="2.130.10.10">
    <property type="entry name" value="YVTN repeat-like/Quinoprotein amine dehydrogenase"/>
    <property type="match status" value="1"/>
</dbReference>
<feature type="signal peptide" evidence="12">
    <location>
        <begin position="1"/>
        <end position="31"/>
    </location>
</feature>
<keyword evidence="4 12" id="KW-0732">Signal</keyword>
<dbReference type="InterPro" id="IPR022409">
    <property type="entry name" value="PKD/Chitinase_dom"/>
</dbReference>
<reference evidence="14" key="3">
    <citation type="submission" date="2025-09" db="UniProtKB">
        <authorList>
            <consortium name="Ensembl"/>
        </authorList>
    </citation>
    <scope>IDENTIFICATION</scope>
</reference>
<evidence type="ECO:0000256" key="10">
    <source>
        <dbReference type="SAM" id="MobiDB-lite"/>
    </source>
</evidence>
<dbReference type="InterPro" id="IPR050310">
    <property type="entry name" value="VPS10-sortilin"/>
</dbReference>
<dbReference type="SUPFAM" id="SSF49299">
    <property type="entry name" value="PKD domain"/>
    <property type="match status" value="2"/>
</dbReference>
<dbReference type="SMART" id="SM00089">
    <property type="entry name" value="PKD"/>
    <property type="match status" value="2"/>
</dbReference>
<evidence type="ECO:0000256" key="4">
    <source>
        <dbReference type="ARBA" id="ARBA00022729"/>
    </source>
</evidence>
<feature type="coiled-coil region" evidence="9">
    <location>
        <begin position="1071"/>
        <end position="1098"/>
    </location>
</feature>
<dbReference type="Gene3D" id="2.60.40.10">
    <property type="entry name" value="Immunoglobulins"/>
    <property type="match status" value="2"/>
</dbReference>
<keyword evidence="9" id="KW-0175">Coiled coil</keyword>
<evidence type="ECO:0000256" key="5">
    <source>
        <dbReference type="ARBA" id="ARBA00022737"/>
    </source>
</evidence>
<proteinExistence type="inferred from homology"/>
<keyword evidence="5" id="KW-0677">Repeat</keyword>
<accession>A0AAQ5XEW9</accession>
<keyword evidence="6 11" id="KW-1133">Transmembrane helix</keyword>
<evidence type="ECO:0000313" key="14">
    <source>
        <dbReference type="Ensembl" id="ENSAOCP00000037920.1"/>
    </source>
</evidence>
<organism evidence="14 15">
    <name type="scientific">Amphiprion ocellaris</name>
    <name type="common">Clown anemonefish</name>
    <dbReference type="NCBI Taxonomy" id="80972"/>
    <lineage>
        <taxon>Eukaryota</taxon>
        <taxon>Metazoa</taxon>
        <taxon>Chordata</taxon>
        <taxon>Craniata</taxon>
        <taxon>Vertebrata</taxon>
        <taxon>Euteleostomi</taxon>
        <taxon>Actinopterygii</taxon>
        <taxon>Neopterygii</taxon>
        <taxon>Teleostei</taxon>
        <taxon>Neoteleostei</taxon>
        <taxon>Acanthomorphata</taxon>
        <taxon>Ovalentaria</taxon>
        <taxon>Pomacentridae</taxon>
        <taxon>Amphiprion</taxon>
    </lineage>
</organism>
<dbReference type="InterPro" id="IPR015943">
    <property type="entry name" value="WD40/YVTN_repeat-like_dom_sf"/>
</dbReference>
<feature type="domain" description="PKD" evidence="13">
    <location>
        <begin position="953"/>
        <end position="1004"/>
    </location>
</feature>
<dbReference type="GeneTree" id="ENSGT01030000234563"/>
<dbReference type="InterPro" id="IPR031778">
    <property type="entry name" value="Sortilin_N"/>
</dbReference>
<evidence type="ECO:0000256" key="12">
    <source>
        <dbReference type="SAM" id="SignalP"/>
    </source>
</evidence>
<name>A0AAQ5XEW9_AMPOC</name>
<feature type="chain" id="PRO_5043961151" description="PKD domain-containing protein" evidence="12">
    <location>
        <begin position="32"/>
        <end position="1307"/>
    </location>
</feature>
<dbReference type="FunFam" id="2.130.10.10:FF:001214">
    <property type="entry name" value="Sortilin-related VPS10 domain-containing receptor 2"/>
    <property type="match status" value="1"/>
</dbReference>
<evidence type="ECO:0000256" key="3">
    <source>
        <dbReference type="ARBA" id="ARBA00022692"/>
    </source>
</evidence>
<dbReference type="InterPro" id="IPR006581">
    <property type="entry name" value="VPS10"/>
</dbReference>
<dbReference type="FunFam" id="2.10.70.80:FF:000001">
    <property type="entry name" value="Sortilin-related VPS10 domain-containing receptor 1"/>
    <property type="match status" value="1"/>
</dbReference>
<dbReference type="InterPro" id="IPR000601">
    <property type="entry name" value="PKD_dom"/>
</dbReference>
<sequence>METWAGFCPALHLSLGIWLMVAAHTLQHAKAEITCASCPSPVQLHLEELQLGIPADPTQEPASLRNIRVEFGELGVTELNTGIDGEQFPEEVSLDGVSAPGDTPGSAGQSQHGGGGQPETAEDAALRRAKRSGGPEFADLSESGWSGRAGVDAGAPEDRGSMLDGQRQGRSEFRWSRDEGRGNNRQDEPKLTSSTFSLTGDSAHNHAVVYWSGQNSSVILILTKLYDFHIGSVTESTLWRSTDYGSTYERMNDKVGSKTVLSYLYVCPTNKRKIMVLTDPEFESSVLISTDEGASFQKYRLSFFVLSLLFHPTEEDWALAYSHDQKLYSSVDFGRKWQLIHERVTPNRFYWSVAGLDKEPDLVHMEAHTPDGNVQYVTCRAQMCTEANRNYPFHGYVDISSLVVQDDYIFIQVPTSGRATYYVSYKRDSFIQIKLPKYSLPKDLHIVSTDEKQVFAAVQEWNQNDTYNLYLSDTRGIYFTLAMENVKTTRGIGGNQMLDLYEVSGIKGMLIANKRQDNQVKTYITYNKGRDWRLLQAPAADLDGNDIHCILPFCSLHLQLQMSENPYLSGTISTKSSAPGIIVATGNIGAELSYNNVGMFISSDAGNSWRPIFEEEHNVWFLDKGGALVAVKQPSVPTRHLWVSFDEGRQWTQHSFSSVPLFVDGVLVEAGAENQIMTFFGHFSHRSEWQLIKIDYKSIFSRKCTEEDYQTWHLHNQGEPCVMGQKQIYMKRRPGNYCMLGRDYSRILSAESCICRAHDFECDYGYERRGDGNCRPAFWFNPSTVSRSCSQGQNYLNSTGYRKVVLNNCTKGVKEMYTARKQQCPNRPPKGLLLTTKDGKLTANLGNNVTFLVHLDEGDSLRTNIQLDFGDGTAVSYSNLSWTEEGIKHIYKSAGIFRVTALAENTLGYDSTTLFLHVTCPVEHVQLLAPFVVIRNKEVNITAVVLPSHSRTVTYFWWLGNNTEPVITLDGSISHTFTSEGMHTITVQVAAANSILQDTKTIAVREFFKSLLLSFSPNLDEFNPDIHEWRQDVGRVIKKALLQVSDFPEEQLLVAVFPGVPTAAELFLLPHKNQSEAKKKSEEELERASDIIVSALNQNLVEFELKPGVRVIVYNTQLTLAPLVDSSPRHSSSAMLMLLSVVFLGLAVFLIYKFKRKIPWINIYAEVNQEKEQEMIGSVGQGESTPKITLSEFSTSKELMEKELDARVKSRRNVQQNQAWLRKGFQLVKGESEMPARAQGRFQTVPVCEAGECRFEYRAKLSQCRGFLFFCFVILNTTDVNSFLRDLIYTDLHGCLVQHTSMQLITQ</sequence>
<keyword evidence="3 11" id="KW-0812">Transmembrane</keyword>
<dbReference type="PANTHER" id="PTHR12106">
    <property type="entry name" value="SORTILIN RELATED"/>
    <property type="match status" value="1"/>
</dbReference>
<dbReference type="FunFam" id="3.30.60.270:FF:000001">
    <property type="entry name" value="Sortilin related VPS10 domain containing receptor 1"/>
    <property type="match status" value="1"/>
</dbReference>
<comment type="similarity">
    <text evidence="2">Belongs to the VPS10-related sortilin family. SORCS subfamily.</text>
</comment>
<dbReference type="Gene3D" id="3.30.60.270">
    <property type="match status" value="1"/>
</dbReference>
<dbReference type="GO" id="GO:0016020">
    <property type="term" value="C:membrane"/>
    <property type="evidence" value="ECO:0007669"/>
    <property type="project" value="UniProtKB-SubCell"/>
</dbReference>
<keyword evidence="8" id="KW-0325">Glycoprotein</keyword>
<gene>
    <name evidence="14" type="primary">SORCS1</name>
</gene>
<dbReference type="InterPro" id="IPR013783">
    <property type="entry name" value="Ig-like_fold"/>
</dbReference>
<feature type="compositionally biased region" description="Basic and acidic residues" evidence="10">
    <location>
        <begin position="156"/>
        <end position="190"/>
    </location>
</feature>
<evidence type="ECO:0000256" key="7">
    <source>
        <dbReference type="ARBA" id="ARBA00023136"/>
    </source>
</evidence>
<evidence type="ECO:0000259" key="13">
    <source>
        <dbReference type="PROSITE" id="PS50093"/>
    </source>
</evidence>
<reference evidence="14" key="2">
    <citation type="submission" date="2025-08" db="UniProtKB">
        <authorList>
            <consortium name="Ensembl"/>
        </authorList>
    </citation>
    <scope>IDENTIFICATION</scope>
</reference>
<evidence type="ECO:0000313" key="15">
    <source>
        <dbReference type="Proteomes" id="UP001501940"/>
    </source>
</evidence>
<dbReference type="CDD" id="cd00146">
    <property type="entry name" value="PKD"/>
    <property type="match status" value="1"/>
</dbReference>
<evidence type="ECO:0000256" key="6">
    <source>
        <dbReference type="ARBA" id="ARBA00022989"/>
    </source>
</evidence>